<evidence type="ECO:0000313" key="2">
    <source>
        <dbReference type="Proteomes" id="UP000199245"/>
    </source>
</evidence>
<dbReference type="EMBL" id="FMZW01000060">
    <property type="protein sequence ID" value="SDF54906.1"/>
    <property type="molecule type" value="Genomic_DNA"/>
</dbReference>
<name>A0A1G7LZU0_9BRAD</name>
<evidence type="ECO:0000313" key="1">
    <source>
        <dbReference type="EMBL" id="SDF54906.1"/>
    </source>
</evidence>
<proteinExistence type="predicted"/>
<gene>
    <name evidence="1" type="ORF">SAMN05216337_106051</name>
</gene>
<sequence length="31" mass="3399">MKSINRMQNISLLSMVGKRYLCALTQGGVDA</sequence>
<reference evidence="1 2" key="1">
    <citation type="submission" date="2016-10" db="EMBL/GenBank/DDBJ databases">
        <authorList>
            <person name="de Groot N.N."/>
        </authorList>
    </citation>
    <scope>NUCLEOTIDE SEQUENCE [LARGE SCALE GENOMIC DNA]</scope>
    <source>
        <strain evidence="1 2">R5</strain>
    </source>
</reference>
<accession>A0A1G7LZU0</accession>
<dbReference type="Proteomes" id="UP000199245">
    <property type="component" value="Unassembled WGS sequence"/>
</dbReference>
<protein>
    <submittedName>
        <fullName evidence="1">Uncharacterized protein</fullName>
    </submittedName>
</protein>
<organism evidence="1 2">
    <name type="scientific">Bradyrhizobium brasilense</name>
    <dbReference type="NCBI Taxonomy" id="1419277"/>
    <lineage>
        <taxon>Bacteria</taxon>
        <taxon>Pseudomonadati</taxon>
        <taxon>Pseudomonadota</taxon>
        <taxon>Alphaproteobacteria</taxon>
        <taxon>Hyphomicrobiales</taxon>
        <taxon>Nitrobacteraceae</taxon>
        <taxon>Bradyrhizobium</taxon>
    </lineage>
</organism>
<dbReference type="AlphaFoldDB" id="A0A1G7LZU0"/>